<name>A0A4U0ST95_9ACTN</name>
<dbReference type="EMBL" id="SUMC01000003">
    <property type="protein sequence ID" value="TKA12643.1"/>
    <property type="molecule type" value="Genomic_DNA"/>
</dbReference>
<feature type="domain" description="DUF4429" evidence="1">
    <location>
        <begin position="139"/>
        <end position="235"/>
    </location>
</feature>
<organism evidence="2 3">
    <name type="scientific">Actinacidiphila oryziradicis</name>
    <dbReference type="NCBI Taxonomy" id="2571141"/>
    <lineage>
        <taxon>Bacteria</taxon>
        <taxon>Bacillati</taxon>
        <taxon>Actinomycetota</taxon>
        <taxon>Actinomycetes</taxon>
        <taxon>Kitasatosporales</taxon>
        <taxon>Streptomycetaceae</taxon>
        <taxon>Actinacidiphila</taxon>
    </lineage>
</organism>
<proteinExistence type="predicted"/>
<evidence type="ECO:0000313" key="2">
    <source>
        <dbReference type="EMBL" id="TKA12643.1"/>
    </source>
</evidence>
<dbReference type="OrthoDB" id="3816043at2"/>
<dbReference type="AlphaFoldDB" id="A0A4U0ST95"/>
<gene>
    <name evidence="2" type="ORF">FCI23_04455</name>
</gene>
<protein>
    <submittedName>
        <fullName evidence="2">DUF4429 domain-containing protein</fullName>
    </submittedName>
</protein>
<dbReference type="InterPro" id="IPR027860">
    <property type="entry name" value="DUF4429"/>
</dbReference>
<dbReference type="Proteomes" id="UP000305778">
    <property type="component" value="Unassembled WGS sequence"/>
</dbReference>
<evidence type="ECO:0000313" key="3">
    <source>
        <dbReference type="Proteomes" id="UP000305778"/>
    </source>
</evidence>
<evidence type="ECO:0000259" key="1">
    <source>
        <dbReference type="Pfam" id="PF14472"/>
    </source>
</evidence>
<keyword evidence="3" id="KW-1185">Reference proteome</keyword>
<feature type="domain" description="DUF4429" evidence="1">
    <location>
        <begin position="12"/>
        <end position="106"/>
    </location>
</feature>
<dbReference type="Pfam" id="PF14472">
    <property type="entry name" value="DUF4429"/>
    <property type="match status" value="2"/>
</dbReference>
<reference evidence="2 3" key="1">
    <citation type="submission" date="2019-04" db="EMBL/GenBank/DDBJ databases">
        <title>Streptomyces oryziradicis sp. nov., a novel actinomycete isolated from rhizosphere soil of rice (Oryza sativa L.).</title>
        <authorList>
            <person name="Li C."/>
        </authorList>
    </citation>
    <scope>NUCLEOTIDE SEQUENCE [LARGE SCALE GENOMIC DNA]</scope>
    <source>
        <strain evidence="2 3">NEAU-C40</strain>
    </source>
</reference>
<comment type="caution">
    <text evidence="2">The sequence shown here is derived from an EMBL/GenBank/DDBJ whole genome shotgun (WGS) entry which is preliminary data.</text>
</comment>
<accession>A0A4U0ST95</accession>
<sequence length="245" mass="26170">MGEELAGSNAVWEFETDAVVIRYERGMRNSRLLQALGERRIPYAALAGVQLGSGRRGSVVLRTVPRQGADPLIEAANGQLKEAADPYRLVLPADSRLLAEYYADELRTAIGNLPEEAADRYLVSAPAAPQSFKAYDARASFDGETVSFRWSRTGASSAKWKAGDQHFPITSLYGVEWRAPEKLGGYLRLLPRDNVGGGAAGAVSAAGAPEDDPTAVVFGLGYGLVHESLPLAASVLGAVQRAVRK</sequence>